<evidence type="ECO:0000256" key="6">
    <source>
        <dbReference type="ARBA" id="ARBA00023209"/>
    </source>
</evidence>
<keyword evidence="3 11" id="KW-0560">Oxidoreductase</keyword>
<evidence type="ECO:0000259" key="13">
    <source>
        <dbReference type="Pfam" id="PF01210"/>
    </source>
</evidence>
<protein>
    <recommendedName>
        <fullName evidence="12">Glycerol-3-phosphate dehydrogenase</fullName>
        <ecNumber evidence="12">1.1.1.94</ecNumber>
    </recommendedName>
</protein>
<evidence type="ECO:0000256" key="8">
    <source>
        <dbReference type="PIRSR" id="PIRSR000114-1"/>
    </source>
</evidence>
<reference evidence="16" key="1">
    <citation type="submission" date="2016-10" db="EMBL/GenBank/DDBJ databases">
        <authorList>
            <person name="Varghese N."/>
            <person name="Submissions S."/>
        </authorList>
    </citation>
    <scope>NUCLEOTIDE SEQUENCE [LARGE SCALE GENOMIC DNA]</scope>
    <source>
        <strain evidence="16">DSM 21368</strain>
    </source>
</reference>
<dbReference type="InterPro" id="IPR013328">
    <property type="entry name" value="6PGD_dom2"/>
</dbReference>
<keyword evidence="4 10" id="KW-0520">NAD</keyword>
<feature type="binding site" evidence="10">
    <location>
        <position position="264"/>
    </location>
    <ligand>
        <name>NAD(+)</name>
        <dbReference type="ChEBI" id="CHEBI:57540"/>
    </ligand>
</feature>
<dbReference type="InterPro" id="IPR036291">
    <property type="entry name" value="NAD(P)-bd_dom_sf"/>
</dbReference>
<feature type="binding site" evidence="10">
    <location>
        <position position="145"/>
    </location>
    <ligand>
        <name>NAD(+)</name>
        <dbReference type="ChEBI" id="CHEBI:57540"/>
    </ligand>
</feature>
<dbReference type="PIRSF" id="PIRSF000114">
    <property type="entry name" value="Glycerol-3-P_dh"/>
    <property type="match status" value="1"/>
</dbReference>
<dbReference type="GO" id="GO:0008654">
    <property type="term" value="P:phospholipid biosynthetic process"/>
    <property type="evidence" value="ECO:0007669"/>
    <property type="project" value="UniProtKB-KW"/>
</dbReference>
<evidence type="ECO:0000313" key="16">
    <source>
        <dbReference type="Proteomes" id="UP000199220"/>
    </source>
</evidence>
<evidence type="ECO:0000256" key="3">
    <source>
        <dbReference type="ARBA" id="ARBA00023002"/>
    </source>
</evidence>
<evidence type="ECO:0000256" key="9">
    <source>
        <dbReference type="PIRSR" id="PIRSR000114-2"/>
    </source>
</evidence>
<dbReference type="Pfam" id="PF01210">
    <property type="entry name" value="NAD_Gly3P_dh_N"/>
    <property type="match status" value="1"/>
</dbReference>
<dbReference type="GO" id="GO:0051287">
    <property type="term" value="F:NAD binding"/>
    <property type="evidence" value="ECO:0007669"/>
    <property type="project" value="InterPro"/>
</dbReference>
<feature type="active site" description="Proton acceptor" evidence="8">
    <location>
        <position position="197"/>
    </location>
</feature>
<evidence type="ECO:0000256" key="1">
    <source>
        <dbReference type="ARBA" id="ARBA00011009"/>
    </source>
</evidence>
<dbReference type="GO" id="GO:0005975">
    <property type="term" value="P:carbohydrate metabolic process"/>
    <property type="evidence" value="ECO:0007669"/>
    <property type="project" value="InterPro"/>
</dbReference>
<comment type="similarity">
    <text evidence="1 11">Belongs to the NAD-dependent glycerol-3-phosphate dehydrogenase family.</text>
</comment>
<dbReference type="GO" id="GO:0141153">
    <property type="term" value="F:glycerol-3-phosphate dehydrogenase (NADP+) activity"/>
    <property type="evidence" value="ECO:0007669"/>
    <property type="project" value="RHEA"/>
</dbReference>
<evidence type="ECO:0000256" key="11">
    <source>
        <dbReference type="RuleBase" id="RU000437"/>
    </source>
</evidence>
<evidence type="ECO:0000256" key="4">
    <source>
        <dbReference type="ARBA" id="ARBA00023027"/>
    </source>
</evidence>
<dbReference type="Gene3D" id="3.40.50.720">
    <property type="entry name" value="NAD(P)-binding Rossmann-like Domain"/>
    <property type="match status" value="1"/>
</dbReference>
<evidence type="ECO:0000256" key="2">
    <source>
        <dbReference type="ARBA" id="ARBA00022516"/>
    </source>
</evidence>
<evidence type="ECO:0000256" key="10">
    <source>
        <dbReference type="PIRSR" id="PIRSR000114-3"/>
    </source>
</evidence>
<dbReference type="PRINTS" id="PR00077">
    <property type="entry name" value="GPDHDRGNASE"/>
</dbReference>
<evidence type="ECO:0000256" key="5">
    <source>
        <dbReference type="ARBA" id="ARBA00023098"/>
    </source>
</evidence>
<dbReference type="PANTHER" id="PTHR11728">
    <property type="entry name" value="GLYCEROL-3-PHOSPHATE DEHYDROGENASE"/>
    <property type="match status" value="1"/>
</dbReference>
<dbReference type="EC" id="1.1.1.94" evidence="12"/>
<sequence>MARVTILGAGAMGSALATPLRANGHQVALWGTWFDDHFLAELADGGPHPGTKVALAEGTEVFTSDRIADALAGSDAVIVAVASGGVLEVSRLAAAHLAHRPTLGLVSKGFHQRADGSIALMPEAVREAIEDSGAVVVAIGGPCKANEVAAGRFTATAFASTDGGQAAGRLADVMRTPDYRPNVSDDEAGLEVCAPLKNVYAIALGFADGLEQSTGEPWHNLKSAIFAKASQEMGLVAEALGGRVETAFGLPGVGDLEVTGLSGRNKVYGARIGAGESAPEALERMREAGQTVEGVAASGLAETLVTTQLQSIADRLTLLAAIRAVLDGAADPLTVIRQAL</sequence>
<dbReference type="Pfam" id="PF07479">
    <property type="entry name" value="NAD_Gly3P_dh_C"/>
    <property type="match status" value="1"/>
</dbReference>
<dbReference type="InterPro" id="IPR006168">
    <property type="entry name" value="G3P_DH_NAD-dep"/>
</dbReference>
<feature type="domain" description="Glycerol-3-phosphate dehydrogenase NAD-dependent C-terminal" evidence="14">
    <location>
        <begin position="186"/>
        <end position="336"/>
    </location>
</feature>
<keyword evidence="7" id="KW-1208">Phospholipid metabolism</keyword>
<dbReference type="GO" id="GO:0046168">
    <property type="term" value="P:glycerol-3-phosphate catabolic process"/>
    <property type="evidence" value="ECO:0007669"/>
    <property type="project" value="InterPro"/>
</dbReference>
<dbReference type="Gene3D" id="1.10.1040.10">
    <property type="entry name" value="N-(1-d-carboxylethyl)-l-norvaline Dehydrogenase, domain 2"/>
    <property type="match status" value="1"/>
</dbReference>
<feature type="binding site" evidence="10">
    <location>
        <begin position="8"/>
        <end position="13"/>
    </location>
    <ligand>
        <name>NAD(+)</name>
        <dbReference type="ChEBI" id="CHEBI:57540"/>
    </ligand>
</feature>
<dbReference type="SUPFAM" id="SSF48179">
    <property type="entry name" value="6-phosphogluconate dehydrogenase C-terminal domain-like"/>
    <property type="match status" value="1"/>
</dbReference>
<dbReference type="InterPro" id="IPR011128">
    <property type="entry name" value="G3P_DH_NAD-dep_N"/>
</dbReference>
<evidence type="ECO:0000259" key="14">
    <source>
        <dbReference type="Pfam" id="PF07479"/>
    </source>
</evidence>
<keyword evidence="6" id="KW-0594">Phospholipid biosynthesis</keyword>
<evidence type="ECO:0000256" key="12">
    <source>
        <dbReference type="RuleBase" id="RU000439"/>
    </source>
</evidence>
<feature type="binding site" evidence="9">
    <location>
        <begin position="264"/>
        <end position="265"/>
    </location>
    <ligand>
        <name>substrate</name>
    </ligand>
</feature>
<keyword evidence="16" id="KW-1185">Reference proteome</keyword>
<dbReference type="GO" id="GO:0005829">
    <property type="term" value="C:cytosol"/>
    <property type="evidence" value="ECO:0007669"/>
    <property type="project" value="TreeGrafter"/>
</dbReference>
<dbReference type="RefSeq" id="WP_089773803.1">
    <property type="nucleotide sequence ID" value="NZ_FNTX01000002.1"/>
</dbReference>
<dbReference type="EMBL" id="FNTX01000002">
    <property type="protein sequence ID" value="SEE79113.1"/>
    <property type="molecule type" value="Genomic_DNA"/>
</dbReference>
<evidence type="ECO:0000313" key="15">
    <source>
        <dbReference type="EMBL" id="SEE79113.1"/>
    </source>
</evidence>
<keyword evidence="5" id="KW-0443">Lipid metabolism</keyword>
<proteinExistence type="inferred from homology"/>
<dbReference type="InterPro" id="IPR008927">
    <property type="entry name" value="6-PGluconate_DH-like_C_sf"/>
</dbReference>
<gene>
    <name evidence="15" type="ORF">SAMN04488554_2920</name>
</gene>
<feature type="binding site" evidence="10">
    <location>
        <position position="34"/>
    </location>
    <ligand>
        <name>NAD(+)</name>
        <dbReference type="ChEBI" id="CHEBI:57540"/>
    </ligand>
</feature>
<comment type="catalytic activity">
    <reaction evidence="12">
        <text>sn-glycerol 3-phosphate + NADP(+) = dihydroxyacetone phosphate + NADPH + H(+)</text>
        <dbReference type="Rhea" id="RHEA:11096"/>
        <dbReference type="ChEBI" id="CHEBI:15378"/>
        <dbReference type="ChEBI" id="CHEBI:57597"/>
        <dbReference type="ChEBI" id="CHEBI:57642"/>
        <dbReference type="ChEBI" id="CHEBI:57783"/>
        <dbReference type="ChEBI" id="CHEBI:58349"/>
        <dbReference type="EC" id="1.1.1.94"/>
    </reaction>
</comment>
<accession>A0A1H5LPW7</accession>
<dbReference type="InterPro" id="IPR006109">
    <property type="entry name" value="G3P_DH_NAD-dep_C"/>
</dbReference>
<dbReference type="STRING" id="648782.SAMN04488554_2920"/>
<dbReference type="Proteomes" id="UP000199220">
    <property type="component" value="Unassembled WGS sequence"/>
</dbReference>
<feature type="binding site" evidence="9">
    <location>
        <position position="108"/>
    </location>
    <ligand>
        <name>substrate</name>
    </ligand>
</feature>
<feature type="domain" description="Glycerol-3-phosphate dehydrogenase NAD-dependent N-terminal" evidence="13">
    <location>
        <begin position="4"/>
        <end position="162"/>
    </location>
</feature>
<dbReference type="PANTHER" id="PTHR11728:SF1">
    <property type="entry name" value="GLYCEROL-3-PHOSPHATE DEHYDROGENASE [NAD(+)] 2, CHLOROPLASTIC"/>
    <property type="match status" value="1"/>
</dbReference>
<dbReference type="AlphaFoldDB" id="A0A1H5LPW7"/>
<organism evidence="15 16">
    <name type="scientific">Ruania alba</name>
    <dbReference type="NCBI Taxonomy" id="648782"/>
    <lineage>
        <taxon>Bacteria</taxon>
        <taxon>Bacillati</taxon>
        <taxon>Actinomycetota</taxon>
        <taxon>Actinomycetes</taxon>
        <taxon>Micrococcales</taxon>
        <taxon>Ruaniaceae</taxon>
        <taxon>Ruania</taxon>
    </lineage>
</organism>
<evidence type="ECO:0000256" key="7">
    <source>
        <dbReference type="ARBA" id="ARBA00023264"/>
    </source>
</evidence>
<keyword evidence="2" id="KW-0444">Lipid biosynthesis</keyword>
<dbReference type="OrthoDB" id="9812273at2"/>
<dbReference type="SUPFAM" id="SSF51735">
    <property type="entry name" value="NAD(P)-binding Rossmann-fold domains"/>
    <property type="match status" value="1"/>
</dbReference>
<name>A0A1H5LPW7_9MICO</name>